<protein>
    <submittedName>
        <fullName evidence="1">Uncharacterized protein</fullName>
    </submittedName>
</protein>
<sequence length="96" mass="10942">MTPDPGNETVVQQVFWDLPFPAYRWQLIAHAAVYGADAVTMSKLHRLPPRRYADCEDVAATIVAIQNAHPRPRRYRPMTIPMNVPHRSLIVSVHVD</sequence>
<proteinExistence type="predicted"/>
<dbReference type="InterPro" id="IPR021527">
    <property type="entry name" value="DUF2795"/>
</dbReference>
<accession>A0A7W7Q8K5</accession>
<dbReference type="AlphaFoldDB" id="A0A7W7Q8K5"/>
<dbReference type="RefSeq" id="WP_184813116.1">
    <property type="nucleotide sequence ID" value="NZ_JACHJQ010000005.1"/>
</dbReference>
<name>A0A7W7Q8K5_9PSEU</name>
<evidence type="ECO:0000313" key="1">
    <source>
        <dbReference type="EMBL" id="MBB4909062.1"/>
    </source>
</evidence>
<comment type="caution">
    <text evidence="1">The sequence shown here is derived from an EMBL/GenBank/DDBJ whole genome shotgun (WGS) entry which is preliminary data.</text>
</comment>
<keyword evidence="2" id="KW-1185">Reference proteome</keyword>
<reference evidence="1 2" key="1">
    <citation type="submission" date="2020-08" db="EMBL/GenBank/DDBJ databases">
        <title>Genomic Encyclopedia of Type Strains, Phase III (KMG-III): the genomes of soil and plant-associated and newly described type strains.</title>
        <authorList>
            <person name="Whitman W."/>
        </authorList>
    </citation>
    <scope>NUCLEOTIDE SEQUENCE [LARGE SCALE GENOMIC DNA]</scope>
    <source>
        <strain evidence="1 2">CECT 8960</strain>
    </source>
</reference>
<evidence type="ECO:0000313" key="2">
    <source>
        <dbReference type="Proteomes" id="UP000520767"/>
    </source>
</evidence>
<dbReference type="Pfam" id="PF11387">
    <property type="entry name" value="DUF2795"/>
    <property type="match status" value="1"/>
</dbReference>
<organism evidence="1 2">
    <name type="scientific">Actinophytocola algeriensis</name>
    <dbReference type="NCBI Taxonomy" id="1768010"/>
    <lineage>
        <taxon>Bacteria</taxon>
        <taxon>Bacillati</taxon>
        <taxon>Actinomycetota</taxon>
        <taxon>Actinomycetes</taxon>
        <taxon>Pseudonocardiales</taxon>
        <taxon>Pseudonocardiaceae</taxon>
    </lineage>
</organism>
<gene>
    <name evidence="1" type="ORF">FHR82_005315</name>
</gene>
<dbReference type="EMBL" id="JACHJQ010000005">
    <property type="protein sequence ID" value="MBB4909062.1"/>
    <property type="molecule type" value="Genomic_DNA"/>
</dbReference>
<dbReference type="Proteomes" id="UP000520767">
    <property type="component" value="Unassembled WGS sequence"/>
</dbReference>